<dbReference type="Gene3D" id="1.20.1420.30">
    <property type="entry name" value="NCX, central ion-binding region"/>
    <property type="match status" value="1"/>
</dbReference>
<keyword evidence="9" id="KW-0050">Antiport</keyword>
<organism evidence="11 12">
    <name type="scientific">Desulfocucumis palustris</name>
    <dbReference type="NCBI Taxonomy" id="1898651"/>
    <lineage>
        <taxon>Bacteria</taxon>
        <taxon>Bacillati</taxon>
        <taxon>Bacillota</taxon>
        <taxon>Clostridia</taxon>
        <taxon>Eubacteriales</taxon>
        <taxon>Desulfocucumaceae</taxon>
        <taxon>Desulfocucumis</taxon>
    </lineage>
</organism>
<evidence type="ECO:0000256" key="7">
    <source>
        <dbReference type="ARBA" id="ARBA00023065"/>
    </source>
</evidence>
<evidence type="ECO:0000256" key="5">
    <source>
        <dbReference type="ARBA" id="ARBA00022837"/>
    </source>
</evidence>
<name>A0A2L2X8X8_9FIRM</name>
<dbReference type="NCBIfam" id="TIGR00378">
    <property type="entry name" value="cax"/>
    <property type="match status" value="1"/>
</dbReference>
<dbReference type="AlphaFoldDB" id="A0A2L2X8X8"/>
<dbReference type="GO" id="GO:0012505">
    <property type="term" value="C:endomembrane system"/>
    <property type="evidence" value="ECO:0007669"/>
    <property type="project" value="UniProtKB-SubCell"/>
</dbReference>
<dbReference type="GO" id="GO:0015369">
    <property type="term" value="F:calcium:proton antiporter activity"/>
    <property type="evidence" value="ECO:0007669"/>
    <property type="project" value="UniProtKB-UniRule"/>
</dbReference>
<comment type="caution">
    <text evidence="11">The sequence shown here is derived from an EMBL/GenBank/DDBJ whole genome shotgun (WGS) entry which is preliminary data.</text>
</comment>
<protein>
    <recommendedName>
        <fullName evidence="9">Ca(2+)/H(+) antiporter</fullName>
    </recommendedName>
</protein>
<dbReference type="InterPro" id="IPR044880">
    <property type="entry name" value="NCX_ion-bd_dom_sf"/>
</dbReference>
<dbReference type="Proteomes" id="UP000239549">
    <property type="component" value="Unassembled WGS sequence"/>
</dbReference>
<evidence type="ECO:0000313" key="11">
    <source>
        <dbReference type="EMBL" id="GBF32645.1"/>
    </source>
</evidence>
<dbReference type="RefSeq" id="WP_104371144.1">
    <property type="nucleotide sequence ID" value="NZ_BFAV01000045.1"/>
</dbReference>
<dbReference type="InterPro" id="IPR004798">
    <property type="entry name" value="CAX-like"/>
</dbReference>
<evidence type="ECO:0000256" key="9">
    <source>
        <dbReference type="RuleBase" id="RU365028"/>
    </source>
</evidence>
<keyword evidence="6 9" id="KW-1133">Transmembrane helix</keyword>
<evidence type="ECO:0000256" key="3">
    <source>
        <dbReference type="ARBA" id="ARBA00022568"/>
    </source>
</evidence>
<dbReference type="OrthoDB" id="9776105at2"/>
<comment type="subcellular location">
    <subcellularLocation>
        <location evidence="1">Endomembrane system</location>
        <topology evidence="1">Multi-pass membrane protein</topology>
    </subcellularLocation>
</comment>
<dbReference type="PANTHER" id="PTHR31503">
    <property type="entry name" value="VACUOLAR CALCIUM ION TRANSPORTER"/>
    <property type="match status" value="1"/>
</dbReference>
<feature type="transmembrane region" description="Helical" evidence="9">
    <location>
        <begin position="90"/>
        <end position="113"/>
    </location>
</feature>
<evidence type="ECO:0000256" key="8">
    <source>
        <dbReference type="ARBA" id="ARBA00023136"/>
    </source>
</evidence>
<dbReference type="GO" id="GO:0006874">
    <property type="term" value="P:intracellular calcium ion homeostasis"/>
    <property type="evidence" value="ECO:0007669"/>
    <property type="project" value="TreeGrafter"/>
</dbReference>
<feature type="transmembrane region" description="Helical" evidence="9">
    <location>
        <begin position="157"/>
        <end position="177"/>
    </location>
</feature>
<feature type="transmembrane region" description="Helical" evidence="9">
    <location>
        <begin position="297"/>
        <end position="318"/>
    </location>
</feature>
<keyword evidence="2 9" id="KW-0813">Transport</keyword>
<sequence>MKYLNLLLLLIPAVIVMEFTHANEAYIFAASLLSIVPLAAIIGKATEELSIHTGPRIGGLLNATLGNAAELIITIFALKAGLISIVKASIAGSILGNILLVLGLSAFIGGLKYERLQFNCYVSNLNTSLLLMIIISLSVPAIFSISGHIEPDRLQTLSLWTAVGLLLIYVASMLFSFKTHKHLFHVEHEGQNFEWGLKKSVTVLFFSVAAVVVMSEILVETIEPATKALGLSELFVGLILIPIVGNAAEHSAAIIMALKNKMNIALEIAVGSSVQIALFVAPVLVFLGYAFGHPMNLLFNPLEIACIILAIVVVNNIVRDSETDYLEGLILFVTYILISIGFFLI</sequence>
<gene>
    <name evidence="11" type="ORF">DCCM_0841</name>
</gene>
<feature type="domain" description="Sodium/calcium exchanger membrane region" evidence="10">
    <location>
        <begin position="26"/>
        <end position="177"/>
    </location>
</feature>
<evidence type="ECO:0000259" key="10">
    <source>
        <dbReference type="Pfam" id="PF01699"/>
    </source>
</evidence>
<feature type="transmembrane region" description="Helical" evidence="9">
    <location>
        <begin position="270"/>
        <end position="291"/>
    </location>
</feature>
<dbReference type="PANTHER" id="PTHR31503:SF22">
    <property type="entry name" value="VACUOLAR CALCIUM ION TRANSPORTER"/>
    <property type="match status" value="1"/>
</dbReference>
<dbReference type="InterPro" id="IPR004837">
    <property type="entry name" value="NaCa_Exmemb"/>
</dbReference>
<keyword evidence="3 9" id="KW-0109">Calcium transport</keyword>
<keyword evidence="12" id="KW-1185">Reference proteome</keyword>
<accession>A0A2L2X8X8</accession>
<reference evidence="12" key="1">
    <citation type="submission" date="2018-02" db="EMBL/GenBank/DDBJ databases">
        <title>Genome sequence of Desulfocucumis palustris strain NAW-5.</title>
        <authorList>
            <person name="Watanabe M."/>
            <person name="Kojima H."/>
            <person name="Fukui M."/>
        </authorList>
    </citation>
    <scope>NUCLEOTIDE SEQUENCE [LARGE SCALE GENOMIC DNA]</scope>
    <source>
        <strain evidence="12">NAW-5</strain>
    </source>
</reference>
<proteinExistence type="inferred from homology"/>
<evidence type="ECO:0000313" key="12">
    <source>
        <dbReference type="Proteomes" id="UP000239549"/>
    </source>
</evidence>
<feature type="transmembrane region" description="Helical" evidence="9">
    <location>
        <begin position="57"/>
        <end position="78"/>
    </location>
</feature>
<keyword evidence="8 9" id="KW-0472">Membrane</keyword>
<evidence type="ECO:0000256" key="6">
    <source>
        <dbReference type="ARBA" id="ARBA00022989"/>
    </source>
</evidence>
<feature type="transmembrane region" description="Helical" evidence="9">
    <location>
        <begin position="234"/>
        <end position="258"/>
    </location>
</feature>
<dbReference type="InterPro" id="IPR004713">
    <property type="entry name" value="CaH_exchang"/>
</dbReference>
<keyword evidence="7 9" id="KW-0406">Ion transport</keyword>
<dbReference type="GO" id="GO:0016020">
    <property type="term" value="C:membrane"/>
    <property type="evidence" value="ECO:0007669"/>
    <property type="project" value="InterPro"/>
</dbReference>
<evidence type="ECO:0000256" key="2">
    <source>
        <dbReference type="ARBA" id="ARBA00022448"/>
    </source>
</evidence>
<dbReference type="EMBL" id="BFAV01000045">
    <property type="protein sequence ID" value="GBF32645.1"/>
    <property type="molecule type" value="Genomic_DNA"/>
</dbReference>
<keyword evidence="5 9" id="KW-0106">Calcium</keyword>
<feature type="transmembrane region" description="Helical" evidence="9">
    <location>
        <begin position="201"/>
        <end position="222"/>
    </location>
</feature>
<feature type="transmembrane region" description="Helical" evidence="9">
    <location>
        <begin position="325"/>
        <end position="344"/>
    </location>
</feature>
<comment type="function">
    <text evidence="9">Ca(+)/H(+) antiporter that extrudes calcium in exchange for external protons.</text>
</comment>
<feature type="transmembrane region" description="Helical" evidence="9">
    <location>
        <begin position="125"/>
        <end position="145"/>
    </location>
</feature>
<keyword evidence="4 9" id="KW-0812">Transmembrane</keyword>
<comment type="similarity">
    <text evidence="9">Belongs to the Ca(2+):cation antiporter (CaCA) (TC 2.A.19) family.</text>
</comment>
<evidence type="ECO:0000256" key="1">
    <source>
        <dbReference type="ARBA" id="ARBA00004127"/>
    </source>
</evidence>
<feature type="domain" description="Sodium/calcium exchanger membrane region" evidence="10">
    <location>
        <begin position="200"/>
        <end position="341"/>
    </location>
</feature>
<comment type="caution">
    <text evidence="9">Lacks conserved residue(s) required for the propagation of feature annotation.</text>
</comment>
<feature type="transmembrane region" description="Helical" evidence="9">
    <location>
        <begin position="26"/>
        <end position="45"/>
    </location>
</feature>
<evidence type="ECO:0000256" key="4">
    <source>
        <dbReference type="ARBA" id="ARBA00022692"/>
    </source>
</evidence>
<dbReference type="Pfam" id="PF01699">
    <property type="entry name" value="Na_Ca_ex"/>
    <property type="match status" value="2"/>
</dbReference>